<reference evidence="2" key="1">
    <citation type="submission" date="2019-03" db="EMBL/GenBank/DDBJ databases">
        <title>WGS assembly of Setaria viridis.</title>
        <authorList>
            <person name="Huang P."/>
            <person name="Jenkins J."/>
            <person name="Grimwood J."/>
            <person name="Barry K."/>
            <person name="Healey A."/>
            <person name="Mamidi S."/>
            <person name="Sreedasyam A."/>
            <person name="Shu S."/>
            <person name="Feldman M."/>
            <person name="Wu J."/>
            <person name="Yu Y."/>
            <person name="Chen C."/>
            <person name="Johnson J."/>
            <person name="Rokhsar D."/>
            <person name="Baxter I."/>
            <person name="Schmutz J."/>
            <person name="Brutnell T."/>
            <person name="Kellogg E."/>
        </authorList>
    </citation>
    <scope>NUCLEOTIDE SEQUENCE [LARGE SCALE GENOMIC DNA]</scope>
</reference>
<evidence type="ECO:0000313" key="2">
    <source>
        <dbReference type="EMBL" id="TKW25267.1"/>
    </source>
</evidence>
<feature type="signal peptide" evidence="1">
    <location>
        <begin position="1"/>
        <end position="24"/>
    </location>
</feature>
<dbReference type="Gramene" id="TKW25267">
    <property type="protein sequence ID" value="TKW25267"/>
    <property type="gene ID" value="SEVIR_3G107250v2"/>
</dbReference>
<evidence type="ECO:0000256" key="1">
    <source>
        <dbReference type="SAM" id="SignalP"/>
    </source>
</evidence>
<proteinExistence type="predicted"/>
<dbReference type="Proteomes" id="UP000298652">
    <property type="component" value="Chromosome 3"/>
</dbReference>
<sequence>MITDRPLMLVSVLFFFLLLSKCKWQRSNPNSAKLINGAYIVRTEKLMN</sequence>
<dbReference type="EMBL" id="CM016554">
    <property type="protein sequence ID" value="TKW25267.1"/>
    <property type="molecule type" value="Genomic_DNA"/>
</dbReference>
<keyword evidence="3" id="KW-1185">Reference proteome</keyword>
<accession>A0A4U6VLQ6</accession>
<name>A0A4U6VLQ6_SETVI</name>
<protein>
    <submittedName>
        <fullName evidence="2">Uncharacterized protein</fullName>
    </submittedName>
</protein>
<keyword evidence="1" id="KW-0732">Signal</keyword>
<gene>
    <name evidence="2" type="ORF">SEVIR_3G107250v2</name>
</gene>
<feature type="chain" id="PRO_5020301525" evidence="1">
    <location>
        <begin position="25"/>
        <end position="48"/>
    </location>
</feature>
<dbReference type="AlphaFoldDB" id="A0A4U6VLQ6"/>
<organism evidence="2 3">
    <name type="scientific">Setaria viridis</name>
    <name type="common">Green bristlegrass</name>
    <name type="synonym">Setaria italica subsp. viridis</name>
    <dbReference type="NCBI Taxonomy" id="4556"/>
    <lineage>
        <taxon>Eukaryota</taxon>
        <taxon>Viridiplantae</taxon>
        <taxon>Streptophyta</taxon>
        <taxon>Embryophyta</taxon>
        <taxon>Tracheophyta</taxon>
        <taxon>Spermatophyta</taxon>
        <taxon>Magnoliopsida</taxon>
        <taxon>Liliopsida</taxon>
        <taxon>Poales</taxon>
        <taxon>Poaceae</taxon>
        <taxon>PACMAD clade</taxon>
        <taxon>Panicoideae</taxon>
        <taxon>Panicodae</taxon>
        <taxon>Paniceae</taxon>
        <taxon>Cenchrinae</taxon>
        <taxon>Setaria</taxon>
    </lineage>
</organism>
<evidence type="ECO:0000313" key="3">
    <source>
        <dbReference type="Proteomes" id="UP000298652"/>
    </source>
</evidence>